<protein>
    <submittedName>
        <fullName evidence="1">Uncharacterized protein</fullName>
    </submittedName>
</protein>
<gene>
    <name evidence="1" type="ORF">AUK40_02915</name>
</gene>
<dbReference type="AlphaFoldDB" id="A0A1J5IKI0"/>
<dbReference type="STRING" id="1817892.AUK40_02915"/>
<comment type="caution">
    <text evidence="1">The sequence shown here is derived from an EMBL/GenBank/DDBJ whole genome shotgun (WGS) entry which is preliminary data.</text>
</comment>
<reference evidence="1 2" key="1">
    <citation type="journal article" date="2016" name="Environ. Microbiol.">
        <title>Genomic resolution of a cold subsurface aquifer community provides metabolic insights for novel microbes adapted to high CO concentrations.</title>
        <authorList>
            <person name="Probst A.J."/>
            <person name="Castelle C.J."/>
            <person name="Singh A."/>
            <person name="Brown C.T."/>
            <person name="Anantharaman K."/>
            <person name="Sharon I."/>
            <person name="Hug L.A."/>
            <person name="Burstein D."/>
            <person name="Emerson J.B."/>
            <person name="Thomas B.C."/>
            <person name="Banfield J.F."/>
        </authorList>
    </citation>
    <scope>NUCLEOTIDE SEQUENCE [LARGE SCALE GENOMIC DNA]</scope>
    <source>
        <strain evidence="1">CG2_30_54_11</strain>
    </source>
</reference>
<proteinExistence type="predicted"/>
<dbReference type="Proteomes" id="UP000183245">
    <property type="component" value="Unassembled WGS sequence"/>
</dbReference>
<accession>A0A1J5IKI0</accession>
<sequence>MKKLMKMVVTLIVLLVVGAVLVLGYLGFVPGLSSVFGSDKPRDLGVTYTAQDKASFDQKIGGTFQTMTEPASDGKTLVFTDKKTAVNKSFTQEELTARLAAAEWKYMPISSPQLRIKDDGSL</sequence>
<name>A0A1J5IKI0_9BACT</name>
<organism evidence="1 2">
    <name type="scientific">Candidatus Wirthbacteria bacterium CG2_30_54_11</name>
    <dbReference type="NCBI Taxonomy" id="1817892"/>
    <lineage>
        <taxon>Bacteria</taxon>
        <taxon>Candidatus Wirthbacteria</taxon>
    </lineage>
</organism>
<evidence type="ECO:0000313" key="1">
    <source>
        <dbReference type="EMBL" id="OIP97564.1"/>
    </source>
</evidence>
<evidence type="ECO:0000313" key="2">
    <source>
        <dbReference type="Proteomes" id="UP000183245"/>
    </source>
</evidence>
<dbReference type="EMBL" id="MNZT01000052">
    <property type="protein sequence ID" value="OIP97564.1"/>
    <property type="molecule type" value="Genomic_DNA"/>
</dbReference>